<protein>
    <submittedName>
        <fullName evidence="1">Uncharacterized protein</fullName>
    </submittedName>
</protein>
<dbReference type="EMBL" id="PQFF01000223">
    <property type="protein sequence ID" value="RHZ72693.1"/>
    <property type="molecule type" value="Genomic_DNA"/>
</dbReference>
<reference evidence="1 2" key="1">
    <citation type="submission" date="2018-08" db="EMBL/GenBank/DDBJ databases">
        <title>Genome and evolution of the arbuscular mycorrhizal fungus Diversispora epigaea (formerly Glomus versiforme) and its bacterial endosymbionts.</title>
        <authorList>
            <person name="Sun X."/>
            <person name="Fei Z."/>
            <person name="Harrison M."/>
        </authorList>
    </citation>
    <scope>NUCLEOTIDE SEQUENCE [LARGE SCALE GENOMIC DNA]</scope>
    <source>
        <strain evidence="1 2">IT104</strain>
    </source>
</reference>
<accession>A0A397II33</accession>
<keyword evidence="2" id="KW-1185">Reference proteome</keyword>
<proteinExistence type="predicted"/>
<sequence>MKIQSITVSNNTNVVEVTYTLNNRREKNLKLITVIKQEYKLDKKRLIAINNNNKYNIPFCERDKANKLIKKVKTTFFKHKQNENTSSSKKKQKKLKKTITIEFDIEDNQDQENIEF</sequence>
<dbReference type="Proteomes" id="UP000266861">
    <property type="component" value="Unassembled WGS sequence"/>
</dbReference>
<name>A0A397II33_9GLOM</name>
<gene>
    <name evidence="1" type="ORF">Glove_241g26</name>
</gene>
<dbReference type="AlphaFoldDB" id="A0A397II33"/>
<evidence type="ECO:0000313" key="1">
    <source>
        <dbReference type="EMBL" id="RHZ72693.1"/>
    </source>
</evidence>
<organism evidence="1 2">
    <name type="scientific">Diversispora epigaea</name>
    <dbReference type="NCBI Taxonomy" id="1348612"/>
    <lineage>
        <taxon>Eukaryota</taxon>
        <taxon>Fungi</taxon>
        <taxon>Fungi incertae sedis</taxon>
        <taxon>Mucoromycota</taxon>
        <taxon>Glomeromycotina</taxon>
        <taxon>Glomeromycetes</taxon>
        <taxon>Diversisporales</taxon>
        <taxon>Diversisporaceae</taxon>
        <taxon>Diversispora</taxon>
    </lineage>
</organism>
<dbReference type="OrthoDB" id="2438191at2759"/>
<evidence type="ECO:0000313" key="2">
    <source>
        <dbReference type="Proteomes" id="UP000266861"/>
    </source>
</evidence>
<comment type="caution">
    <text evidence="1">The sequence shown here is derived from an EMBL/GenBank/DDBJ whole genome shotgun (WGS) entry which is preliminary data.</text>
</comment>